<name>A0ABM8AQW8_9BACT</name>
<evidence type="ECO:0008006" key="3">
    <source>
        <dbReference type="Google" id="ProtNLM"/>
    </source>
</evidence>
<dbReference type="InterPro" id="IPR011990">
    <property type="entry name" value="TPR-like_helical_dom_sf"/>
</dbReference>
<evidence type="ECO:0000313" key="2">
    <source>
        <dbReference type="Proteomes" id="UP001061361"/>
    </source>
</evidence>
<dbReference type="EMBL" id="AP026708">
    <property type="protein sequence ID" value="BDQ33806.1"/>
    <property type="molecule type" value="Genomic_DNA"/>
</dbReference>
<proteinExistence type="predicted"/>
<dbReference type="RefSeq" id="WP_264983861.1">
    <property type="nucleotide sequence ID" value="NZ_AP026708.1"/>
</dbReference>
<dbReference type="SUPFAM" id="SSF48452">
    <property type="entry name" value="TPR-like"/>
    <property type="match status" value="1"/>
</dbReference>
<protein>
    <recommendedName>
        <fullName evidence="3">Tetratricopeptide repeat protein</fullName>
    </recommendedName>
</protein>
<evidence type="ECO:0000313" key="1">
    <source>
        <dbReference type="EMBL" id="BDQ33806.1"/>
    </source>
</evidence>
<gene>
    <name evidence="1" type="ORF">JCM14722_13480</name>
</gene>
<organism evidence="1 2">
    <name type="scientific">Pseudodesulfovibrio portus</name>
    <dbReference type="NCBI Taxonomy" id="231439"/>
    <lineage>
        <taxon>Bacteria</taxon>
        <taxon>Pseudomonadati</taxon>
        <taxon>Thermodesulfobacteriota</taxon>
        <taxon>Desulfovibrionia</taxon>
        <taxon>Desulfovibrionales</taxon>
        <taxon>Desulfovibrionaceae</taxon>
    </lineage>
</organism>
<keyword evidence="2" id="KW-1185">Reference proteome</keyword>
<dbReference type="Gene3D" id="1.25.40.10">
    <property type="entry name" value="Tetratricopeptide repeat domain"/>
    <property type="match status" value="1"/>
</dbReference>
<accession>A0ABM8AQW8</accession>
<reference evidence="1" key="1">
    <citation type="submission" date="2022-08" db="EMBL/GenBank/DDBJ databases">
        <title>Genome Sequence of the sulphate-reducing bacterium, Pseudodesulfovibrio portus JCM14722.</title>
        <authorList>
            <person name="Kondo R."/>
            <person name="Kataoka T."/>
        </authorList>
    </citation>
    <scope>NUCLEOTIDE SEQUENCE</scope>
    <source>
        <strain evidence="1">JCM 14722</strain>
    </source>
</reference>
<dbReference type="Proteomes" id="UP001061361">
    <property type="component" value="Chromosome"/>
</dbReference>
<sequence>MSSLKILGMLNRAGMDAFNEGRTEDALFQLIQADRLAQSMESPLHGAKVRNNIGLVHQGAGNHEAALACFRVAAQEAVRGAGEGNVLHKAIARNLNRLEAEVTGQGA</sequence>